<keyword evidence="5" id="KW-0808">Transferase</keyword>
<organism evidence="8 9">
    <name type="scientific">Formimonas warabiya</name>
    <dbReference type="NCBI Taxonomy" id="1761012"/>
    <lineage>
        <taxon>Bacteria</taxon>
        <taxon>Bacillati</taxon>
        <taxon>Bacillota</taxon>
        <taxon>Clostridia</taxon>
        <taxon>Eubacteriales</taxon>
        <taxon>Peptococcaceae</taxon>
        <taxon>Candidatus Formimonas</taxon>
    </lineage>
</organism>
<keyword evidence="9" id="KW-1185">Reference proteome</keyword>
<evidence type="ECO:0000259" key="7">
    <source>
        <dbReference type="Pfam" id="PF00155"/>
    </source>
</evidence>
<dbReference type="GO" id="GO:0030170">
    <property type="term" value="F:pyridoxal phosphate binding"/>
    <property type="evidence" value="ECO:0007669"/>
    <property type="project" value="InterPro"/>
</dbReference>
<dbReference type="InterPro" id="IPR015421">
    <property type="entry name" value="PyrdxlP-dep_Trfase_major"/>
</dbReference>
<keyword evidence="6" id="KW-0663">Pyridoxal phosphate</keyword>
<evidence type="ECO:0000256" key="1">
    <source>
        <dbReference type="ARBA" id="ARBA00001933"/>
    </source>
</evidence>
<protein>
    <recommendedName>
        <fullName evidence="7">Aminotransferase class I/classII large domain-containing protein</fullName>
    </recommendedName>
</protein>
<name>A0A3G1KW48_FORW1</name>
<evidence type="ECO:0000256" key="3">
    <source>
        <dbReference type="ARBA" id="ARBA00011738"/>
    </source>
</evidence>
<dbReference type="PANTHER" id="PTHR11879:SF22">
    <property type="entry name" value="ASPARTATE AMINOTRANSFERASE, MITOCHONDRIAL"/>
    <property type="match status" value="1"/>
</dbReference>
<dbReference type="SUPFAM" id="SSF53383">
    <property type="entry name" value="PLP-dependent transferases"/>
    <property type="match status" value="1"/>
</dbReference>
<dbReference type="Proteomes" id="UP000323521">
    <property type="component" value="Chromosome"/>
</dbReference>
<dbReference type="CDD" id="cd00609">
    <property type="entry name" value="AAT_like"/>
    <property type="match status" value="1"/>
</dbReference>
<evidence type="ECO:0000313" key="8">
    <source>
        <dbReference type="EMBL" id="ATW26617.1"/>
    </source>
</evidence>
<dbReference type="Pfam" id="PF00155">
    <property type="entry name" value="Aminotran_1_2"/>
    <property type="match status" value="1"/>
</dbReference>
<evidence type="ECO:0000256" key="2">
    <source>
        <dbReference type="ARBA" id="ARBA00007441"/>
    </source>
</evidence>
<proteinExistence type="inferred from homology"/>
<gene>
    <name evidence="8" type="ORF">DCMF_19340</name>
</gene>
<keyword evidence="4" id="KW-0032">Aminotransferase</keyword>
<dbReference type="RefSeq" id="WP_214658739.1">
    <property type="nucleotide sequence ID" value="NZ_CP017634.1"/>
</dbReference>
<dbReference type="Gene3D" id="3.90.1150.10">
    <property type="entry name" value="Aspartate Aminotransferase, domain 1"/>
    <property type="match status" value="1"/>
</dbReference>
<evidence type="ECO:0000256" key="5">
    <source>
        <dbReference type="ARBA" id="ARBA00022679"/>
    </source>
</evidence>
<dbReference type="InterPro" id="IPR015422">
    <property type="entry name" value="PyrdxlP-dep_Trfase_small"/>
</dbReference>
<feature type="domain" description="Aminotransferase class I/classII large" evidence="7">
    <location>
        <begin position="39"/>
        <end position="399"/>
    </location>
</feature>
<reference evidence="8 9" key="1">
    <citation type="submission" date="2016-10" db="EMBL/GenBank/DDBJ databases">
        <title>Complete Genome Sequence of Peptococcaceae strain DCMF.</title>
        <authorList>
            <person name="Edwards R.J."/>
            <person name="Holland S.I."/>
            <person name="Deshpande N.P."/>
            <person name="Wong Y.K."/>
            <person name="Ertan H."/>
            <person name="Manefield M."/>
            <person name="Russell T.L."/>
            <person name="Lee M.J."/>
        </authorList>
    </citation>
    <scope>NUCLEOTIDE SEQUENCE [LARGE SCALE GENOMIC DNA]</scope>
    <source>
        <strain evidence="8 9">DCMF</strain>
    </source>
</reference>
<dbReference type="EMBL" id="CP017634">
    <property type="protein sequence ID" value="ATW26617.1"/>
    <property type="molecule type" value="Genomic_DNA"/>
</dbReference>
<dbReference type="InterPro" id="IPR004839">
    <property type="entry name" value="Aminotransferase_I/II_large"/>
</dbReference>
<dbReference type="PANTHER" id="PTHR11879">
    <property type="entry name" value="ASPARTATE AMINOTRANSFERASE"/>
    <property type="match status" value="1"/>
</dbReference>
<dbReference type="KEGG" id="fwa:DCMF_19340"/>
<dbReference type="InterPro" id="IPR015424">
    <property type="entry name" value="PyrdxlP-dep_Trfase"/>
</dbReference>
<comment type="cofactor">
    <cofactor evidence="1">
        <name>pyridoxal 5'-phosphate</name>
        <dbReference type="ChEBI" id="CHEBI:597326"/>
    </cofactor>
</comment>
<dbReference type="InterPro" id="IPR000796">
    <property type="entry name" value="Asp_trans"/>
</dbReference>
<evidence type="ECO:0000313" key="9">
    <source>
        <dbReference type="Proteomes" id="UP000323521"/>
    </source>
</evidence>
<comment type="similarity">
    <text evidence="2">Belongs to the class-I pyridoxal-phosphate-dependent aminotransferase family.</text>
</comment>
<dbReference type="GO" id="GO:0006520">
    <property type="term" value="P:amino acid metabolic process"/>
    <property type="evidence" value="ECO:0007669"/>
    <property type="project" value="InterPro"/>
</dbReference>
<evidence type="ECO:0000256" key="4">
    <source>
        <dbReference type="ARBA" id="ARBA00022576"/>
    </source>
</evidence>
<dbReference type="AlphaFoldDB" id="A0A3G1KW48"/>
<accession>A0A3G1KW48</accession>
<dbReference type="GO" id="GO:0042802">
    <property type="term" value="F:identical protein binding"/>
    <property type="evidence" value="ECO:0007669"/>
    <property type="project" value="TreeGrafter"/>
</dbReference>
<dbReference type="Gene3D" id="3.40.640.10">
    <property type="entry name" value="Type I PLP-dependent aspartate aminotransferase-like (Major domain)"/>
    <property type="match status" value="1"/>
</dbReference>
<sequence length="413" mass="45758">MSSTFMVASHAANKGAKPDPVFAVSKAATDAIAAIGKEKVVNASIGAIYDEEEQFASFPAVQNYFKQISPEELMNYAPIGGLPDFLQAAIDVTFQGNFPENSFARAVATPGGTGAIRHLFFNYLEQGQKALIPDWSWGNYRTIAHEHQRDIDTYMLFDENNRFNINSLKEKTGALLKVQDRVVVVFNTPAHNPTGHSVTDADWVQIIDFMKECAQDQQKKIILLLDIAYIEFAGEPEETRKFFRLFHDLPQNILVTIAFSMSKSFLIYGMRSGALIGLSSSQEVVNELSQVNIASNRGVWSNGTRGAQRLLADVWKNPQLKEAIDQERAAYRQLMAKRAGIFMEEAQEVGLNTFPYHSGFFITIPAANSAEATQKLTQDHIYALALNKGIRIAICGIPTYKIPGIAGKIKKAL</sequence>
<comment type="subunit">
    <text evidence="3">Homodimer.</text>
</comment>
<evidence type="ECO:0000256" key="6">
    <source>
        <dbReference type="ARBA" id="ARBA00022898"/>
    </source>
</evidence>
<dbReference type="GO" id="GO:0008483">
    <property type="term" value="F:transaminase activity"/>
    <property type="evidence" value="ECO:0007669"/>
    <property type="project" value="UniProtKB-KW"/>
</dbReference>